<feature type="domain" description="GST N-terminal" evidence="1">
    <location>
        <begin position="1"/>
        <end position="81"/>
    </location>
</feature>
<dbReference type="Gene3D" id="3.40.30.10">
    <property type="entry name" value="Glutaredoxin"/>
    <property type="match status" value="1"/>
</dbReference>
<dbReference type="GO" id="GO:0006749">
    <property type="term" value="P:glutathione metabolic process"/>
    <property type="evidence" value="ECO:0007669"/>
    <property type="project" value="TreeGrafter"/>
</dbReference>
<dbReference type="RefSeq" id="WP_063245091.1">
    <property type="nucleotide sequence ID" value="NZ_LUKF01000020.1"/>
</dbReference>
<dbReference type="InterPro" id="IPR004045">
    <property type="entry name" value="Glutathione_S-Trfase_N"/>
</dbReference>
<gene>
    <name evidence="2" type="ORF">AZI85_12645</name>
</gene>
<dbReference type="CDD" id="cd03043">
    <property type="entry name" value="GST_N_1"/>
    <property type="match status" value="1"/>
</dbReference>
<organism evidence="2 3">
    <name type="scientific">Bdellovibrio bacteriovorus</name>
    <dbReference type="NCBI Taxonomy" id="959"/>
    <lineage>
        <taxon>Bacteria</taxon>
        <taxon>Pseudomonadati</taxon>
        <taxon>Bdellovibrionota</taxon>
        <taxon>Bdellovibrionia</taxon>
        <taxon>Bdellovibrionales</taxon>
        <taxon>Pseudobdellovibrionaceae</taxon>
        <taxon>Bdellovibrio</taxon>
    </lineage>
</organism>
<protein>
    <recommendedName>
        <fullName evidence="1">GST N-terminal domain-containing protein</fullName>
    </recommendedName>
</protein>
<dbReference type="SUPFAM" id="SSF52833">
    <property type="entry name" value="Thioredoxin-like"/>
    <property type="match status" value="1"/>
</dbReference>
<accession>A0A150WBH2</accession>
<dbReference type="GO" id="GO:0004364">
    <property type="term" value="F:glutathione transferase activity"/>
    <property type="evidence" value="ECO:0007669"/>
    <property type="project" value="TreeGrafter"/>
</dbReference>
<proteinExistence type="predicted"/>
<dbReference type="InterPro" id="IPR036249">
    <property type="entry name" value="Thioredoxin-like_sf"/>
</dbReference>
<dbReference type="GO" id="GO:0006559">
    <property type="term" value="P:L-phenylalanine catabolic process"/>
    <property type="evidence" value="ECO:0007669"/>
    <property type="project" value="TreeGrafter"/>
</dbReference>
<dbReference type="AlphaFoldDB" id="A0A150WBH2"/>
<reference evidence="2 3" key="1">
    <citation type="submission" date="2016-03" db="EMBL/GenBank/DDBJ databases">
        <authorList>
            <person name="Ploux O."/>
        </authorList>
    </citation>
    <scope>NUCLEOTIDE SEQUENCE [LARGE SCALE GENOMIC DNA]</scope>
    <source>
        <strain evidence="2 3">BER2</strain>
    </source>
</reference>
<dbReference type="GO" id="GO:0016034">
    <property type="term" value="F:maleylacetoacetate isomerase activity"/>
    <property type="evidence" value="ECO:0007669"/>
    <property type="project" value="TreeGrafter"/>
</dbReference>
<dbReference type="FunFam" id="3.40.30.10:FF:000206">
    <property type="entry name" value="Probable glutathione S-transferase"/>
    <property type="match status" value="1"/>
</dbReference>
<evidence type="ECO:0000313" key="3">
    <source>
        <dbReference type="Proteomes" id="UP000075391"/>
    </source>
</evidence>
<dbReference type="PROSITE" id="PS50404">
    <property type="entry name" value="GST_NTER"/>
    <property type="match status" value="1"/>
</dbReference>
<dbReference type="PANTHER" id="PTHR42673">
    <property type="entry name" value="MALEYLACETOACETATE ISOMERASE"/>
    <property type="match status" value="1"/>
</dbReference>
<dbReference type="Pfam" id="PF13409">
    <property type="entry name" value="GST_N_2"/>
    <property type="match status" value="1"/>
</dbReference>
<name>A0A150WBH2_BDEBC</name>
<comment type="caution">
    <text evidence="2">The sequence shown here is derived from an EMBL/GenBank/DDBJ whole genome shotgun (WGS) entry which is preliminary data.</text>
</comment>
<dbReference type="Proteomes" id="UP000075391">
    <property type="component" value="Unassembled WGS sequence"/>
</dbReference>
<evidence type="ECO:0000259" key="1">
    <source>
        <dbReference type="PROSITE" id="PS50404"/>
    </source>
</evidence>
<sequence length="82" mass="9497">MKLIIGDKNLSTWSWRAWLALHSFNIPFVETVVLLDKPSTQKEILKHSPSGRIPCLIDGDLTIWDSLAILEYLNEKYPEKKM</sequence>
<dbReference type="EMBL" id="LUKF01000020">
    <property type="protein sequence ID" value="KYG60317.1"/>
    <property type="molecule type" value="Genomic_DNA"/>
</dbReference>
<dbReference type="PANTHER" id="PTHR42673:SF4">
    <property type="entry name" value="MALEYLACETOACETATE ISOMERASE"/>
    <property type="match status" value="1"/>
</dbReference>
<evidence type="ECO:0000313" key="2">
    <source>
        <dbReference type="EMBL" id="KYG60317.1"/>
    </source>
</evidence>